<dbReference type="PANTHER" id="PTHR24220">
    <property type="entry name" value="IMPORT ATP-BINDING PROTEIN"/>
    <property type="match status" value="1"/>
</dbReference>
<keyword evidence="1" id="KW-0813">Transport</keyword>
<reference evidence="6" key="1">
    <citation type="journal article" date="2019" name="Int. J. Syst. Evol. Microbiol.">
        <title>The Global Catalogue of Microorganisms (GCM) 10K type strain sequencing project: providing services to taxonomists for standard genome sequencing and annotation.</title>
        <authorList>
            <consortium name="The Broad Institute Genomics Platform"/>
            <consortium name="The Broad Institute Genome Sequencing Center for Infectious Disease"/>
            <person name="Wu L."/>
            <person name="Ma J."/>
        </authorList>
    </citation>
    <scope>NUCLEOTIDE SEQUENCE [LARGE SCALE GENOMIC DNA]</scope>
    <source>
        <strain evidence="6">CCM 4481</strain>
    </source>
</reference>
<evidence type="ECO:0000313" key="6">
    <source>
        <dbReference type="Proteomes" id="UP001595961"/>
    </source>
</evidence>
<evidence type="ECO:0000256" key="3">
    <source>
        <dbReference type="ARBA" id="ARBA00022840"/>
    </source>
</evidence>
<evidence type="ECO:0000256" key="2">
    <source>
        <dbReference type="ARBA" id="ARBA00022741"/>
    </source>
</evidence>
<dbReference type="InterPro" id="IPR027417">
    <property type="entry name" value="P-loop_NTPase"/>
</dbReference>
<dbReference type="InterPro" id="IPR017871">
    <property type="entry name" value="ABC_transporter-like_CS"/>
</dbReference>
<sequence length="241" mass="25971">MYRSTAQPLSPEPVIRLRGVNKTYAEGSARCIALADVDLQVFGGEFVAITGKSGSGKSTVLNLLGGLDRPSAGEVWVDGQALQALSERALAQWRGRSVGIVFQFFQLMPTLSALENVMLPMDLAGRWPAKERRQRAQALLDRLGVLPQSDKLPSTMSGGQQQRVAVARALANAPALLLADEPTGNLDTHNASALLDLLGELVAEGQTLVMVSHDPSVLRRAGRTVTLEDGRVIQREERCHV</sequence>
<dbReference type="EMBL" id="JBHSGA010000003">
    <property type="protein sequence ID" value="MFC4525123.1"/>
    <property type="molecule type" value="Genomic_DNA"/>
</dbReference>
<comment type="caution">
    <text evidence="5">The sequence shown here is derived from an EMBL/GenBank/DDBJ whole genome shotgun (WGS) entry which is preliminary data.</text>
</comment>
<dbReference type="PROSITE" id="PS00211">
    <property type="entry name" value="ABC_TRANSPORTER_1"/>
    <property type="match status" value="1"/>
</dbReference>
<dbReference type="InterPro" id="IPR017911">
    <property type="entry name" value="MacB-like_ATP-bd"/>
</dbReference>
<dbReference type="Proteomes" id="UP001595961">
    <property type="component" value="Unassembled WGS sequence"/>
</dbReference>
<dbReference type="InterPro" id="IPR003593">
    <property type="entry name" value="AAA+_ATPase"/>
</dbReference>
<dbReference type="CDD" id="cd03255">
    <property type="entry name" value="ABC_MJ0796_LolCDE_FtsE"/>
    <property type="match status" value="1"/>
</dbReference>
<dbReference type="SMART" id="SM00382">
    <property type="entry name" value="AAA"/>
    <property type="match status" value="1"/>
</dbReference>
<proteinExistence type="predicted"/>
<keyword evidence="6" id="KW-1185">Reference proteome</keyword>
<dbReference type="Gene3D" id="3.40.50.300">
    <property type="entry name" value="P-loop containing nucleotide triphosphate hydrolases"/>
    <property type="match status" value="1"/>
</dbReference>
<accession>A0ABV9BWK9</accession>
<evidence type="ECO:0000259" key="4">
    <source>
        <dbReference type="PROSITE" id="PS50893"/>
    </source>
</evidence>
<dbReference type="Pfam" id="PF00005">
    <property type="entry name" value="ABC_tran"/>
    <property type="match status" value="1"/>
</dbReference>
<feature type="domain" description="ABC transporter" evidence="4">
    <location>
        <begin position="15"/>
        <end position="241"/>
    </location>
</feature>
<gene>
    <name evidence="5" type="ORF">ACFO5W_00620</name>
</gene>
<evidence type="ECO:0000256" key="1">
    <source>
        <dbReference type="ARBA" id="ARBA00022448"/>
    </source>
</evidence>
<dbReference type="SUPFAM" id="SSF52540">
    <property type="entry name" value="P-loop containing nucleoside triphosphate hydrolases"/>
    <property type="match status" value="1"/>
</dbReference>
<protein>
    <submittedName>
        <fullName evidence="5">ABC transporter ATP-binding protein</fullName>
    </submittedName>
</protein>
<dbReference type="PROSITE" id="PS50893">
    <property type="entry name" value="ABC_TRANSPORTER_2"/>
    <property type="match status" value="1"/>
</dbReference>
<evidence type="ECO:0000313" key="5">
    <source>
        <dbReference type="EMBL" id="MFC4525123.1"/>
    </source>
</evidence>
<dbReference type="InterPro" id="IPR003439">
    <property type="entry name" value="ABC_transporter-like_ATP-bd"/>
</dbReference>
<dbReference type="InterPro" id="IPR015854">
    <property type="entry name" value="ABC_transpr_LolD-like"/>
</dbReference>
<name>A0ABV9BWK9_9GAMM</name>
<dbReference type="RefSeq" id="WP_266149969.1">
    <property type="nucleotide sequence ID" value="NZ_CP064028.1"/>
</dbReference>
<keyword evidence="3 5" id="KW-0067">ATP-binding</keyword>
<organism evidence="5 6">
    <name type="scientific">Dyella halodurans</name>
    <dbReference type="NCBI Taxonomy" id="1920171"/>
    <lineage>
        <taxon>Bacteria</taxon>
        <taxon>Pseudomonadati</taxon>
        <taxon>Pseudomonadota</taxon>
        <taxon>Gammaproteobacteria</taxon>
        <taxon>Lysobacterales</taxon>
        <taxon>Rhodanobacteraceae</taxon>
        <taxon>Dyella</taxon>
    </lineage>
</organism>
<keyword evidence="2" id="KW-0547">Nucleotide-binding</keyword>
<dbReference type="GO" id="GO:0005524">
    <property type="term" value="F:ATP binding"/>
    <property type="evidence" value="ECO:0007669"/>
    <property type="project" value="UniProtKB-KW"/>
</dbReference>